<dbReference type="AlphaFoldDB" id="A0AA46TFP9"/>
<organism evidence="3 4">
    <name type="scientific">Solicola gregarius</name>
    <dbReference type="NCBI Taxonomy" id="2908642"/>
    <lineage>
        <taxon>Bacteria</taxon>
        <taxon>Bacillati</taxon>
        <taxon>Actinomycetota</taxon>
        <taxon>Actinomycetes</taxon>
        <taxon>Propionibacteriales</taxon>
        <taxon>Nocardioidaceae</taxon>
        <taxon>Solicola</taxon>
    </lineage>
</organism>
<dbReference type="PANTHER" id="PTHR33371:SF15">
    <property type="entry name" value="LIPOPROTEIN LPRN"/>
    <property type="match status" value="1"/>
</dbReference>
<dbReference type="NCBIfam" id="TIGR00996">
    <property type="entry name" value="Mtu_fam_mce"/>
    <property type="match status" value="1"/>
</dbReference>
<evidence type="ECO:0000259" key="1">
    <source>
        <dbReference type="Pfam" id="PF02470"/>
    </source>
</evidence>
<reference evidence="3" key="1">
    <citation type="submission" date="2022-01" db="EMBL/GenBank/DDBJ databases">
        <title>Nocardioidaceae gen. sp. A5X3R13.</title>
        <authorList>
            <person name="Lopez Marin M.A."/>
            <person name="Uhlik O."/>
        </authorList>
    </citation>
    <scope>NUCLEOTIDE SEQUENCE</scope>
    <source>
        <strain evidence="3">A5X3R13</strain>
    </source>
</reference>
<feature type="domain" description="Mce/MlaD" evidence="1">
    <location>
        <begin position="43"/>
        <end position="116"/>
    </location>
</feature>
<keyword evidence="4" id="KW-1185">Reference proteome</keyword>
<dbReference type="GO" id="GO:0005576">
    <property type="term" value="C:extracellular region"/>
    <property type="evidence" value="ECO:0007669"/>
    <property type="project" value="TreeGrafter"/>
</dbReference>
<proteinExistence type="predicted"/>
<feature type="domain" description="Mammalian cell entry C-terminal" evidence="2">
    <location>
        <begin position="124"/>
        <end position="293"/>
    </location>
</feature>
<evidence type="ECO:0000313" key="4">
    <source>
        <dbReference type="Proteomes" id="UP001164390"/>
    </source>
</evidence>
<evidence type="ECO:0000313" key="3">
    <source>
        <dbReference type="EMBL" id="UYM03728.1"/>
    </source>
</evidence>
<evidence type="ECO:0000259" key="2">
    <source>
        <dbReference type="Pfam" id="PF11887"/>
    </source>
</evidence>
<dbReference type="InterPro" id="IPR024516">
    <property type="entry name" value="Mce_C"/>
</dbReference>
<accession>A0AA46TFP9</accession>
<dbReference type="Pfam" id="PF11887">
    <property type="entry name" value="Mce4_CUP1"/>
    <property type="match status" value="1"/>
</dbReference>
<dbReference type="RefSeq" id="WP_271632366.1">
    <property type="nucleotide sequence ID" value="NZ_CP094970.1"/>
</dbReference>
<dbReference type="InterPro" id="IPR052336">
    <property type="entry name" value="MlaD_Phospholipid_Transporter"/>
</dbReference>
<name>A0AA46TFP9_9ACTN</name>
<protein>
    <submittedName>
        <fullName evidence="3">MCE family protein</fullName>
    </submittedName>
</protein>
<sequence length="391" mass="42288">MTLSNTVRGLVLGLGVGLIVSSCGFSSVYDVPLPGGADVGANPTTLELEFRDVLDLVPQSAVKVDDVTVGKVTDIEMKDWDAIVTIEMRNSVELPSNATAEIRQTSILGEKFVSLESSDQPARDKLESGDTIPLSRTGRNPEIEEVLGALSMVLNGGGVAQLQTITREMNRIFDGREDEVKSVLRRLSKFMGDIDRQKPELVSALRKVDRLGRNANDQTDAIESALDDIPEAVRVLDDQRDAFVRMLGKLDRFSNVGTAVIRRSKADTIANLQDLAPLLRNLNRSGDSLVKSLRLLLTAPFPDSLVGETPREARAYDNGAFINASLTFNPEFEIAIDDMSPAERSRFVRSLDCGEYLLAPTAGCMQSRTAPSAPDAADGLGRLLLDGGAAE</sequence>
<dbReference type="PANTHER" id="PTHR33371">
    <property type="entry name" value="INTERMEMBRANE PHOSPHOLIPID TRANSPORT SYSTEM BINDING PROTEIN MLAD-RELATED"/>
    <property type="match status" value="1"/>
</dbReference>
<dbReference type="EMBL" id="CP094970">
    <property type="protein sequence ID" value="UYM03728.1"/>
    <property type="molecule type" value="Genomic_DNA"/>
</dbReference>
<dbReference type="Proteomes" id="UP001164390">
    <property type="component" value="Chromosome"/>
</dbReference>
<dbReference type="InterPro" id="IPR005693">
    <property type="entry name" value="Mce"/>
</dbReference>
<gene>
    <name evidence="3" type="ORF">L0C25_14390</name>
</gene>
<dbReference type="KEGG" id="sgrg:L0C25_14390"/>
<dbReference type="Pfam" id="PF02470">
    <property type="entry name" value="MlaD"/>
    <property type="match status" value="1"/>
</dbReference>
<dbReference type="InterPro" id="IPR003399">
    <property type="entry name" value="Mce/MlaD"/>
</dbReference>